<proteinExistence type="predicted"/>
<dbReference type="Proteomes" id="UP000030745">
    <property type="component" value="Unassembled WGS sequence"/>
</dbReference>
<sequence>MRSSKHVLAYLTDWALPTRQTVLDLPPQRRPLPRGLPLWRPQLLRQSTPLQLGLPLLCLGIASWLLHNWRVALLGTCLGYCVLRVHYKVRLHWRVWARLPSLAYALPLLLRLLGQYKLFVLVHAAWPVSCFIAMACTWTASPRARMCLLHGSIFLYYVVWHQNWHDVARFLAPLAFDTAGYCLGHVSTADLRSAAQAAFAAIDVSAIDLNAMQTLHFLQWALDYWQQPTTFTYTDLIASVAASHDAALRYFHPQLREIATEVNTAALAVYIHYLLQALQPPKAVAVALTICRDGSSVLLTALLLLQGTVPIALVPFAWAQWPCLVELFTLWRQGGADCDSLDWILLRSPLLRVWTNIKAAAYCLECGATAARAVAAASAAATVAVKLRSLVAAVGKARAEGWSVHWDAVTDSVFSIYAAR</sequence>
<dbReference type="OrthoDB" id="2335338at2759"/>
<protein>
    <submittedName>
        <fullName evidence="2">Uncharacterized protein</fullName>
    </submittedName>
</protein>
<feature type="transmembrane region" description="Helical" evidence="1">
    <location>
        <begin position="120"/>
        <end position="140"/>
    </location>
</feature>
<gene>
    <name evidence="2" type="ORF">SPRG_20287</name>
</gene>
<evidence type="ECO:0000313" key="2">
    <source>
        <dbReference type="EMBL" id="KDO28128.1"/>
    </source>
</evidence>
<accession>A0A067CCB4</accession>
<dbReference type="STRING" id="695850.A0A067CCB4"/>
<dbReference type="EMBL" id="KK583213">
    <property type="protein sequence ID" value="KDO28128.1"/>
    <property type="molecule type" value="Genomic_DNA"/>
</dbReference>
<dbReference type="OMA" id="WALDYWQ"/>
<dbReference type="KEGG" id="spar:SPRG_20287"/>
<dbReference type="AlphaFoldDB" id="A0A067CCB4"/>
<keyword evidence="1" id="KW-1133">Transmembrane helix</keyword>
<name>A0A067CCB4_SAPPC</name>
<keyword evidence="3" id="KW-1185">Reference proteome</keyword>
<dbReference type="VEuPathDB" id="FungiDB:SPRG_20287"/>
<evidence type="ECO:0000313" key="3">
    <source>
        <dbReference type="Proteomes" id="UP000030745"/>
    </source>
</evidence>
<dbReference type="RefSeq" id="XP_012201266.1">
    <property type="nucleotide sequence ID" value="XM_012345876.1"/>
</dbReference>
<keyword evidence="1" id="KW-0812">Transmembrane</keyword>
<reference evidence="2 3" key="1">
    <citation type="journal article" date="2013" name="PLoS Genet.">
        <title>Distinctive expansion of potential virulence genes in the genome of the oomycete fish pathogen Saprolegnia parasitica.</title>
        <authorList>
            <person name="Jiang R.H."/>
            <person name="de Bruijn I."/>
            <person name="Haas B.J."/>
            <person name="Belmonte R."/>
            <person name="Lobach L."/>
            <person name="Christie J."/>
            <person name="van den Ackerveken G."/>
            <person name="Bottin A."/>
            <person name="Bulone V."/>
            <person name="Diaz-Moreno S.M."/>
            <person name="Dumas B."/>
            <person name="Fan L."/>
            <person name="Gaulin E."/>
            <person name="Govers F."/>
            <person name="Grenville-Briggs L.J."/>
            <person name="Horner N.R."/>
            <person name="Levin J.Z."/>
            <person name="Mammella M."/>
            <person name="Meijer H.J."/>
            <person name="Morris P."/>
            <person name="Nusbaum C."/>
            <person name="Oome S."/>
            <person name="Phillips A.J."/>
            <person name="van Rooyen D."/>
            <person name="Rzeszutek E."/>
            <person name="Saraiva M."/>
            <person name="Secombes C.J."/>
            <person name="Seidl M.F."/>
            <person name="Snel B."/>
            <person name="Stassen J.H."/>
            <person name="Sykes S."/>
            <person name="Tripathy S."/>
            <person name="van den Berg H."/>
            <person name="Vega-Arreguin J.C."/>
            <person name="Wawra S."/>
            <person name="Young S.K."/>
            <person name="Zeng Q."/>
            <person name="Dieguez-Uribeondo J."/>
            <person name="Russ C."/>
            <person name="Tyler B.M."/>
            <person name="van West P."/>
        </authorList>
    </citation>
    <scope>NUCLEOTIDE SEQUENCE [LARGE SCALE GENOMIC DNA]</scope>
    <source>
        <strain evidence="2 3">CBS 223.65</strain>
    </source>
</reference>
<dbReference type="GeneID" id="24141474"/>
<keyword evidence="1" id="KW-0472">Membrane</keyword>
<evidence type="ECO:0000256" key="1">
    <source>
        <dbReference type="SAM" id="Phobius"/>
    </source>
</evidence>
<organism evidence="2 3">
    <name type="scientific">Saprolegnia parasitica (strain CBS 223.65)</name>
    <dbReference type="NCBI Taxonomy" id="695850"/>
    <lineage>
        <taxon>Eukaryota</taxon>
        <taxon>Sar</taxon>
        <taxon>Stramenopiles</taxon>
        <taxon>Oomycota</taxon>
        <taxon>Saprolegniomycetes</taxon>
        <taxon>Saprolegniales</taxon>
        <taxon>Saprolegniaceae</taxon>
        <taxon>Saprolegnia</taxon>
    </lineage>
</organism>